<dbReference type="EMBL" id="LN713926">
    <property type="protein sequence ID" value="CEK42204.1"/>
    <property type="molecule type" value="Genomic_DNA"/>
</dbReference>
<geneLocation type="plasmid" evidence="1">
    <name>pQBR57</name>
</geneLocation>
<reference evidence="1" key="2">
    <citation type="submission" date="2015-06" db="EMBL/GenBank/DDBJ databases">
        <title>Environmentally co-occuring mercury resistance plasmids are genetically and phenotypically diverse and confer variable context-dependent fitness effects.</title>
        <authorList>
            <person name="Hall J.P.J."/>
            <person name="Harrison E."/>
            <person name="Lilley A.K."/>
            <person name="Paterson S."/>
            <person name="Spiers A.J."/>
            <person name="Brockhurst M.A."/>
        </authorList>
    </citation>
    <scope>NUCLEOTIDE SEQUENCE [LARGE SCALE GENOMIC DNA]</scope>
    <source>
        <strain evidence="1">SBW25</strain>
        <plasmid evidence="1">pQBR57</plasmid>
    </source>
</reference>
<evidence type="ECO:0000313" key="1">
    <source>
        <dbReference type="EMBL" id="CEK42204.1"/>
    </source>
</evidence>
<protein>
    <submittedName>
        <fullName evidence="1">Uncharacterized protein</fullName>
    </submittedName>
</protein>
<accession>A0A0G4E4V2</accession>
<dbReference type="AlphaFoldDB" id="A0A0G4E4V2"/>
<name>A0A0G4E4V2_PSEFS</name>
<keyword evidence="1" id="KW-0614">Plasmid</keyword>
<gene>
    <name evidence="1" type="ORF">PQBR57_0251</name>
</gene>
<organism evidence="1">
    <name type="scientific">Pseudomonas fluorescens (strain SBW25)</name>
    <dbReference type="NCBI Taxonomy" id="216595"/>
    <lineage>
        <taxon>Bacteria</taxon>
        <taxon>Pseudomonadati</taxon>
        <taxon>Pseudomonadota</taxon>
        <taxon>Gammaproteobacteria</taxon>
        <taxon>Pseudomonadales</taxon>
        <taxon>Pseudomonadaceae</taxon>
        <taxon>Pseudomonas</taxon>
    </lineage>
</organism>
<sequence length="48" mass="5131">MHDPQLIERGVELSAQIANALGVGRGCDSDDDEHSAIWPQIIPSSTIS</sequence>
<proteinExistence type="predicted"/>
<reference evidence="1" key="1">
    <citation type="submission" date="2014-12" db="EMBL/GenBank/DDBJ databases">
        <authorList>
            <person name="Hall J."/>
        </authorList>
    </citation>
    <scope>NUCLEOTIDE SEQUENCE [LARGE SCALE GENOMIC DNA]</scope>
    <source>
        <strain evidence="1">SBW25</strain>
        <plasmid evidence="1">pQBR57</plasmid>
    </source>
</reference>